<evidence type="ECO:0000313" key="2">
    <source>
        <dbReference type="EMBL" id="QPC67262.1"/>
    </source>
</evidence>
<protein>
    <submittedName>
        <fullName evidence="2">Uncharacterized protein</fullName>
    </submittedName>
</protein>
<evidence type="ECO:0000256" key="1">
    <source>
        <dbReference type="SAM" id="MobiDB-lite"/>
    </source>
</evidence>
<organism evidence="2 3">
    <name type="scientific">Fusarium culmorum</name>
    <dbReference type="NCBI Taxonomy" id="5516"/>
    <lineage>
        <taxon>Eukaryota</taxon>
        <taxon>Fungi</taxon>
        <taxon>Dikarya</taxon>
        <taxon>Ascomycota</taxon>
        <taxon>Pezizomycotina</taxon>
        <taxon>Sordariomycetes</taxon>
        <taxon>Hypocreomycetidae</taxon>
        <taxon>Hypocreales</taxon>
        <taxon>Nectriaceae</taxon>
        <taxon>Fusarium</taxon>
    </lineage>
</organism>
<proteinExistence type="predicted"/>
<feature type="region of interest" description="Disordered" evidence="1">
    <location>
        <begin position="11"/>
        <end position="52"/>
    </location>
</feature>
<reference evidence="2" key="1">
    <citation type="submission" date="2020-11" db="EMBL/GenBank/DDBJ databases">
        <title>The chromosome-scale genome resource for two endophytic Fusarium species: F. culmorum and F. pseudograminearum.</title>
        <authorList>
            <person name="Yuan Z."/>
        </authorList>
    </citation>
    <scope>NUCLEOTIDE SEQUENCE</scope>
    <source>
        <strain evidence="2">Class2-1B</strain>
    </source>
</reference>
<sequence>MGDTYNITVTGGSFNQYSGGRGRGGGRGGFPTVIPAPGQEAASAGRVGASAH</sequence>
<dbReference type="EMBL" id="CP064750">
    <property type="protein sequence ID" value="QPC67262.1"/>
    <property type="molecule type" value="Genomic_DNA"/>
</dbReference>
<evidence type="ECO:0000313" key="3">
    <source>
        <dbReference type="Proteomes" id="UP000663297"/>
    </source>
</evidence>
<name>A0A7S8DEY9_FUSCU</name>
<accession>A0A7S8DEY9</accession>
<gene>
    <name evidence="2" type="ORF">HYE67_009493</name>
</gene>
<dbReference type="AlphaFoldDB" id="A0A7S8DEY9"/>
<dbReference type="Proteomes" id="UP000663297">
    <property type="component" value="Chromosome 4"/>
</dbReference>
<feature type="compositionally biased region" description="Gly residues" evidence="1">
    <location>
        <begin position="19"/>
        <end position="29"/>
    </location>
</feature>